<gene>
    <name evidence="1" type="ORF">L210DRAFT_940923</name>
</gene>
<comment type="caution">
    <text evidence="1">The sequence shown here is derived from an EMBL/GenBank/DDBJ whole genome shotgun (WGS) entry which is preliminary data.</text>
</comment>
<evidence type="ECO:0000313" key="1">
    <source>
        <dbReference type="EMBL" id="KAF8438209.1"/>
    </source>
</evidence>
<reference evidence="1" key="2">
    <citation type="journal article" date="2020" name="Nat. Commun.">
        <title>Large-scale genome sequencing of mycorrhizal fungi provides insights into the early evolution of symbiotic traits.</title>
        <authorList>
            <person name="Miyauchi S."/>
            <person name="Kiss E."/>
            <person name="Kuo A."/>
            <person name="Drula E."/>
            <person name="Kohler A."/>
            <person name="Sanchez-Garcia M."/>
            <person name="Morin E."/>
            <person name="Andreopoulos B."/>
            <person name="Barry K.W."/>
            <person name="Bonito G."/>
            <person name="Buee M."/>
            <person name="Carver A."/>
            <person name="Chen C."/>
            <person name="Cichocki N."/>
            <person name="Clum A."/>
            <person name="Culley D."/>
            <person name="Crous P.W."/>
            <person name="Fauchery L."/>
            <person name="Girlanda M."/>
            <person name="Hayes R.D."/>
            <person name="Keri Z."/>
            <person name="LaButti K."/>
            <person name="Lipzen A."/>
            <person name="Lombard V."/>
            <person name="Magnuson J."/>
            <person name="Maillard F."/>
            <person name="Murat C."/>
            <person name="Nolan M."/>
            <person name="Ohm R.A."/>
            <person name="Pangilinan J."/>
            <person name="Pereira M.F."/>
            <person name="Perotto S."/>
            <person name="Peter M."/>
            <person name="Pfister S."/>
            <person name="Riley R."/>
            <person name="Sitrit Y."/>
            <person name="Stielow J.B."/>
            <person name="Szollosi G."/>
            <person name="Zifcakova L."/>
            <person name="Stursova M."/>
            <person name="Spatafora J.W."/>
            <person name="Tedersoo L."/>
            <person name="Vaario L.M."/>
            <person name="Yamada A."/>
            <person name="Yan M."/>
            <person name="Wang P."/>
            <person name="Xu J."/>
            <person name="Bruns T."/>
            <person name="Baldrian P."/>
            <person name="Vilgalys R."/>
            <person name="Dunand C."/>
            <person name="Henrissat B."/>
            <person name="Grigoriev I.V."/>
            <person name="Hibbett D."/>
            <person name="Nagy L.G."/>
            <person name="Martin F.M."/>
        </authorList>
    </citation>
    <scope>NUCLEOTIDE SEQUENCE</scope>
    <source>
        <strain evidence="1">BED1</strain>
    </source>
</reference>
<dbReference type="EMBL" id="WHUW01000017">
    <property type="protein sequence ID" value="KAF8438209.1"/>
    <property type="molecule type" value="Genomic_DNA"/>
</dbReference>
<keyword evidence="2" id="KW-1185">Reference proteome</keyword>
<sequence>MDKSCYSDGPGARTELTVDVAYLLKSETPFGMPQRPAINIIANNAFGSLVLSLNYQSVRMTRKNPQIRLIMTIED</sequence>
<proteinExistence type="predicted"/>
<organism evidence="1 2">
    <name type="scientific">Boletus edulis BED1</name>
    <dbReference type="NCBI Taxonomy" id="1328754"/>
    <lineage>
        <taxon>Eukaryota</taxon>
        <taxon>Fungi</taxon>
        <taxon>Dikarya</taxon>
        <taxon>Basidiomycota</taxon>
        <taxon>Agaricomycotina</taxon>
        <taxon>Agaricomycetes</taxon>
        <taxon>Agaricomycetidae</taxon>
        <taxon>Boletales</taxon>
        <taxon>Boletineae</taxon>
        <taxon>Boletaceae</taxon>
        <taxon>Boletoideae</taxon>
        <taxon>Boletus</taxon>
    </lineage>
</organism>
<name>A0AAD4GDS9_BOLED</name>
<reference evidence="1" key="1">
    <citation type="submission" date="2019-10" db="EMBL/GenBank/DDBJ databases">
        <authorList>
            <consortium name="DOE Joint Genome Institute"/>
            <person name="Kuo A."/>
            <person name="Miyauchi S."/>
            <person name="Kiss E."/>
            <person name="Drula E."/>
            <person name="Kohler A."/>
            <person name="Sanchez-Garcia M."/>
            <person name="Andreopoulos B."/>
            <person name="Barry K.W."/>
            <person name="Bonito G."/>
            <person name="Buee M."/>
            <person name="Carver A."/>
            <person name="Chen C."/>
            <person name="Cichocki N."/>
            <person name="Clum A."/>
            <person name="Culley D."/>
            <person name="Crous P.W."/>
            <person name="Fauchery L."/>
            <person name="Girlanda M."/>
            <person name="Hayes R."/>
            <person name="Keri Z."/>
            <person name="LaButti K."/>
            <person name="Lipzen A."/>
            <person name="Lombard V."/>
            <person name="Magnuson J."/>
            <person name="Maillard F."/>
            <person name="Morin E."/>
            <person name="Murat C."/>
            <person name="Nolan M."/>
            <person name="Ohm R."/>
            <person name="Pangilinan J."/>
            <person name="Pereira M."/>
            <person name="Perotto S."/>
            <person name="Peter M."/>
            <person name="Riley R."/>
            <person name="Sitrit Y."/>
            <person name="Stielow B."/>
            <person name="Szollosi G."/>
            <person name="Zifcakova L."/>
            <person name="Stursova M."/>
            <person name="Spatafora J.W."/>
            <person name="Tedersoo L."/>
            <person name="Vaario L.-M."/>
            <person name="Yamada A."/>
            <person name="Yan M."/>
            <person name="Wang P."/>
            <person name="Xu J."/>
            <person name="Bruns T."/>
            <person name="Baldrian P."/>
            <person name="Vilgalys R."/>
            <person name="Henrissat B."/>
            <person name="Grigoriev I.V."/>
            <person name="Hibbett D."/>
            <person name="Nagy L.G."/>
            <person name="Martin F.M."/>
        </authorList>
    </citation>
    <scope>NUCLEOTIDE SEQUENCE</scope>
    <source>
        <strain evidence="1">BED1</strain>
    </source>
</reference>
<protein>
    <submittedName>
        <fullName evidence="1">Uncharacterized protein</fullName>
    </submittedName>
</protein>
<dbReference type="AlphaFoldDB" id="A0AAD4GDS9"/>
<evidence type="ECO:0000313" key="2">
    <source>
        <dbReference type="Proteomes" id="UP001194468"/>
    </source>
</evidence>
<accession>A0AAD4GDS9</accession>
<dbReference type="Proteomes" id="UP001194468">
    <property type="component" value="Unassembled WGS sequence"/>
</dbReference>